<dbReference type="EMBL" id="PGCJ01000231">
    <property type="protein sequence ID" value="PLW36921.1"/>
    <property type="molecule type" value="Genomic_DNA"/>
</dbReference>
<dbReference type="OrthoDB" id="2519008at2759"/>
<feature type="compositionally biased region" description="Polar residues" evidence="1">
    <location>
        <begin position="38"/>
        <end position="48"/>
    </location>
</feature>
<keyword evidence="3" id="KW-1185">Reference proteome</keyword>
<accession>A0A2N5UGP6</accession>
<dbReference type="Proteomes" id="UP000235388">
    <property type="component" value="Unassembled WGS sequence"/>
</dbReference>
<dbReference type="STRING" id="200324.A0A2N5UGP6"/>
<sequence length="442" mass="47231">MQHQGNHVRHQAARPAFPPLGDERWETLADEGPPSLAPRNTSRPNTSFGEPFFQGDDPPSGGGNPGHPAGTNSALPQAQPSQTPGQTAEPSIGPIRKQTSCVSHPAPVPSGTLIRVPSGTLIRVPVVGTLIRVPSGTLIRVPSGTLIRVPLGTLIRVPVVGTLIRVPSGTLIRVPSGTLIRVPTTGTLIRVPLGTLIRVPSGTLIRVPLSTLIRVPLGTLIRVPTTGTLIRVPTGTLIRVPTGTLIRVPLGTLLRVPTGTLIRVPLGTLIRVPRGSRKPLDSRGLREPGRTGVPAVHACPEGVQGLHALRTGVHGQHACLAGLHAASRHFGMLPPFKDVPGAQINKEVSKVNKARLAYLRLMINLNQHQGIIDGDPKTPTFWHQIDDDLQARVGKGRLYKFAFAQLILRKDRALWNGRKTIEDVHAADFALPTENEIAAEID</sequence>
<feature type="compositionally biased region" description="Basic residues" evidence="1">
    <location>
        <begin position="1"/>
        <end position="12"/>
    </location>
</feature>
<evidence type="ECO:0000313" key="3">
    <source>
        <dbReference type="Proteomes" id="UP000235388"/>
    </source>
</evidence>
<comment type="caution">
    <text evidence="2">The sequence shown here is derived from an EMBL/GenBank/DDBJ whole genome shotgun (WGS) entry which is preliminary data.</text>
</comment>
<evidence type="ECO:0000256" key="1">
    <source>
        <dbReference type="SAM" id="MobiDB-lite"/>
    </source>
</evidence>
<feature type="compositionally biased region" description="Polar residues" evidence="1">
    <location>
        <begin position="71"/>
        <end position="89"/>
    </location>
</feature>
<name>A0A2N5UGP6_9BASI</name>
<gene>
    <name evidence="2" type="ORF">PCANC_21205</name>
</gene>
<organism evidence="2 3">
    <name type="scientific">Puccinia coronata f. sp. avenae</name>
    <dbReference type="NCBI Taxonomy" id="200324"/>
    <lineage>
        <taxon>Eukaryota</taxon>
        <taxon>Fungi</taxon>
        <taxon>Dikarya</taxon>
        <taxon>Basidiomycota</taxon>
        <taxon>Pucciniomycotina</taxon>
        <taxon>Pucciniomycetes</taxon>
        <taxon>Pucciniales</taxon>
        <taxon>Pucciniaceae</taxon>
        <taxon>Puccinia</taxon>
    </lineage>
</organism>
<feature type="region of interest" description="Disordered" evidence="1">
    <location>
        <begin position="1"/>
        <end position="110"/>
    </location>
</feature>
<dbReference type="AlphaFoldDB" id="A0A2N5UGP6"/>
<protein>
    <submittedName>
        <fullName evidence="2">Uncharacterized protein</fullName>
    </submittedName>
</protein>
<proteinExistence type="predicted"/>
<reference evidence="2 3" key="1">
    <citation type="submission" date="2017-11" db="EMBL/GenBank/DDBJ databases">
        <title>De novo assembly and phasing of dikaryotic genomes from two isolates of Puccinia coronata f. sp. avenae, the causal agent of oat crown rust.</title>
        <authorList>
            <person name="Miller M.E."/>
            <person name="Zhang Y."/>
            <person name="Omidvar V."/>
            <person name="Sperschneider J."/>
            <person name="Schwessinger B."/>
            <person name="Raley C."/>
            <person name="Palmer J.M."/>
            <person name="Garnica D."/>
            <person name="Upadhyaya N."/>
            <person name="Rathjen J."/>
            <person name="Taylor J.M."/>
            <person name="Park R.F."/>
            <person name="Dodds P.N."/>
            <person name="Hirsch C.D."/>
            <person name="Kianian S.F."/>
            <person name="Figueroa M."/>
        </authorList>
    </citation>
    <scope>NUCLEOTIDE SEQUENCE [LARGE SCALE GENOMIC DNA]</scope>
    <source>
        <strain evidence="2">12NC29</strain>
    </source>
</reference>
<evidence type="ECO:0000313" key="2">
    <source>
        <dbReference type="EMBL" id="PLW36921.1"/>
    </source>
</evidence>